<evidence type="ECO:0000313" key="4">
    <source>
        <dbReference type="Proteomes" id="UP000054928"/>
    </source>
</evidence>
<feature type="domain" description="BRCT" evidence="2">
    <location>
        <begin position="465"/>
        <end position="549"/>
    </location>
</feature>
<dbReference type="SUPFAM" id="SSF52113">
    <property type="entry name" value="BRCT domain"/>
    <property type="match status" value="3"/>
</dbReference>
<dbReference type="AlphaFoldDB" id="A0A0P1B756"/>
<dbReference type="RefSeq" id="XP_024586501.1">
    <property type="nucleotide sequence ID" value="XM_024721398.1"/>
</dbReference>
<dbReference type="EMBL" id="CCYD01003101">
    <property type="protein sequence ID" value="CEG50132.1"/>
    <property type="molecule type" value="Genomic_DNA"/>
</dbReference>
<keyword evidence="4" id="KW-1185">Reference proteome</keyword>
<dbReference type="GO" id="GO:0007095">
    <property type="term" value="P:mitotic G2 DNA damage checkpoint signaling"/>
    <property type="evidence" value="ECO:0007669"/>
    <property type="project" value="TreeGrafter"/>
</dbReference>
<dbReference type="Gene3D" id="3.40.50.10190">
    <property type="entry name" value="BRCT domain"/>
    <property type="match status" value="3"/>
</dbReference>
<dbReference type="GO" id="GO:0006270">
    <property type="term" value="P:DNA replication initiation"/>
    <property type="evidence" value="ECO:0007669"/>
    <property type="project" value="TreeGrafter"/>
</dbReference>
<keyword evidence="1" id="KW-0677">Repeat</keyword>
<reference evidence="4" key="1">
    <citation type="submission" date="2014-09" db="EMBL/GenBank/DDBJ databases">
        <authorList>
            <person name="Sharma Rahul"/>
            <person name="Thines Marco"/>
        </authorList>
    </citation>
    <scope>NUCLEOTIDE SEQUENCE [LARGE SCALE GENOMIC DNA]</scope>
</reference>
<evidence type="ECO:0000259" key="2">
    <source>
        <dbReference type="PROSITE" id="PS50172"/>
    </source>
</evidence>
<dbReference type="InterPro" id="IPR036420">
    <property type="entry name" value="BRCT_dom_sf"/>
</dbReference>
<name>A0A0P1B756_PLAHL</name>
<dbReference type="OMA" id="NLTRRCT"/>
<dbReference type="Pfam" id="PF12738">
    <property type="entry name" value="PTCB-BRCT"/>
    <property type="match status" value="1"/>
</dbReference>
<dbReference type="STRING" id="4781.A0A0P1B756"/>
<dbReference type="GeneID" id="36402912"/>
<evidence type="ECO:0000313" key="3">
    <source>
        <dbReference type="EMBL" id="CEG50132.1"/>
    </source>
</evidence>
<dbReference type="PANTHER" id="PTHR13561">
    <property type="entry name" value="DNA REPLICATION REGULATOR DPB11-RELATED"/>
    <property type="match status" value="1"/>
</dbReference>
<dbReference type="GO" id="GO:0033314">
    <property type="term" value="P:mitotic DNA replication checkpoint signaling"/>
    <property type="evidence" value="ECO:0007669"/>
    <property type="project" value="TreeGrafter"/>
</dbReference>
<protein>
    <submittedName>
        <fullName evidence="3">Nucleotide excision repair factor NEF2, RAD4/CUT5 component</fullName>
    </submittedName>
</protein>
<dbReference type="PROSITE" id="PS50172">
    <property type="entry name" value="BRCT"/>
    <property type="match status" value="3"/>
</dbReference>
<dbReference type="InterPro" id="IPR001357">
    <property type="entry name" value="BRCT_dom"/>
</dbReference>
<dbReference type="CDD" id="cd17731">
    <property type="entry name" value="BRCT_TopBP1_rpt2_like"/>
    <property type="match status" value="1"/>
</dbReference>
<proteinExistence type="predicted"/>
<organism evidence="3 4">
    <name type="scientific">Plasmopara halstedii</name>
    <name type="common">Downy mildew of sunflower</name>
    <dbReference type="NCBI Taxonomy" id="4781"/>
    <lineage>
        <taxon>Eukaryota</taxon>
        <taxon>Sar</taxon>
        <taxon>Stramenopiles</taxon>
        <taxon>Oomycota</taxon>
        <taxon>Peronosporomycetes</taxon>
        <taxon>Peronosporales</taxon>
        <taxon>Peronosporaceae</taxon>
        <taxon>Plasmopara</taxon>
    </lineage>
</organism>
<dbReference type="Proteomes" id="UP000054928">
    <property type="component" value="Unassembled WGS sequence"/>
</dbReference>
<dbReference type="InterPro" id="IPR059215">
    <property type="entry name" value="BRCT2_TopBP1-like"/>
</dbReference>
<feature type="domain" description="BRCT" evidence="2">
    <location>
        <begin position="3"/>
        <end position="92"/>
    </location>
</feature>
<evidence type="ECO:0000256" key="1">
    <source>
        <dbReference type="ARBA" id="ARBA00022737"/>
    </source>
</evidence>
<dbReference type="OrthoDB" id="251770at2759"/>
<dbReference type="PANTHER" id="PTHR13561:SF20">
    <property type="entry name" value="DNA TOPOISOMERASE 2-BINDING PROTEIN 1"/>
    <property type="match status" value="1"/>
</dbReference>
<dbReference type="SMART" id="SM00292">
    <property type="entry name" value="BRCT"/>
    <property type="match status" value="3"/>
</dbReference>
<sequence length="577" mass="64784">MGEQDKLFTGLCISSTGLELDVKQQVRKIIVSCGGRFDDDLDPKTTTHLIAKAVGSLKYRVAVSNSLRIASPRWVFESFRAQKLLNVQSFKLQLLEGLRVCTTGLTVEEKESVSRLVTTNGEGAKYNAAVATNIPIVHLETKDSKLLPTNIASTQLKETQINEDWMDLFDGCVVYFLGFSSRFHTLLQRLIRTVSASLSDKNTLVALQERVIAANVGNAVHFVSANWVIDSVKCLDLQPEELYPIEFDVNVPKTSPDATSHSLNPRENSVVIERNFADCNEETNRKFNASSENASCNVDEADAMENSKKNKKSRGIFSGYSFLLLCRDPEDKYLIEPMVMKIRDSGDAEAFALSALDFVRLDPEHFSFITHAVICTGAIMNEPEALEMQERIHQIQRQEHFNQADNKADDNRKTPRRRMLQFVSDLWLTCSLAAKTKLSFSSHELFEVSANRPRALFTCPVPIPGFHDVIASTSVYLDVEQLVVIQLLEIAGAQVTRKLSTRNTHLICRKAIGMKFTKASEWGIHVVKARWIVDSLLQGKRLNENNPNYQVVEEEEDHLFSHAANKDNELSQSSPCL</sequence>
<accession>A0A0P1B756</accession>
<dbReference type="Pfam" id="PF00533">
    <property type="entry name" value="BRCT"/>
    <property type="match status" value="1"/>
</dbReference>
<feature type="domain" description="BRCT" evidence="2">
    <location>
        <begin position="164"/>
        <end position="245"/>
    </location>
</feature>